<gene>
    <name evidence="11" type="ORF">BT96DRAFT_1013903</name>
</gene>
<dbReference type="Gene3D" id="1.10.630.10">
    <property type="entry name" value="Cytochrome P450"/>
    <property type="match status" value="1"/>
</dbReference>
<evidence type="ECO:0000256" key="3">
    <source>
        <dbReference type="ARBA" id="ARBA00010617"/>
    </source>
</evidence>
<dbReference type="OrthoDB" id="2789670at2759"/>
<dbReference type="EMBL" id="ML769393">
    <property type="protein sequence ID" value="KAE9408033.1"/>
    <property type="molecule type" value="Genomic_DNA"/>
</dbReference>
<dbReference type="PRINTS" id="PR00463">
    <property type="entry name" value="EP450I"/>
</dbReference>
<name>A0A6A4IE86_9AGAR</name>
<dbReference type="PANTHER" id="PTHR46300:SF12">
    <property type="entry name" value="P450, PUTATIVE (EUROFUNG)-RELATED"/>
    <property type="match status" value="1"/>
</dbReference>
<keyword evidence="7 9" id="KW-0408">Iron</keyword>
<dbReference type="Proteomes" id="UP000799118">
    <property type="component" value="Unassembled WGS sequence"/>
</dbReference>
<dbReference type="InterPro" id="IPR001128">
    <property type="entry name" value="Cyt_P450"/>
</dbReference>
<dbReference type="GO" id="GO:0020037">
    <property type="term" value="F:heme binding"/>
    <property type="evidence" value="ECO:0007669"/>
    <property type="project" value="InterPro"/>
</dbReference>
<sequence>MFLGRMFSSSTLQRLQRHCLKGNLRSTGDRPRMTMLNELVGLSWHFGFMPQGNTWKTHRRIFANDFNSASVSQFRPHQLKWRDIFLGNLLKTPNDFETHIQHLASGLSLDMVFGLDVQPSGKPDPFIHAATQAVEGLAAAGLFGTYVVDYLPLLKHLPFAQFQRQAKAWKTSVDIAVTVPFNIVKTNMAEGKDVQPSIASSLIEAAAFAEADIQKTTSSTFANGSAAVVSALRTFVLAMSLNPGIQSKAQNEIDAVLLNAGKSLPDFGDEASCPWITAIVKEVLRWNPVVPLAFPHKLTADDVYNGYHLPAGSVILPNAWAMLHNAKVYGEDVSSFRPERFLTKEGKLDPSIKSPDVAFGFGRRVCPARNLVLSELFIFIASTLAMFEISSIEGTNRETAPGYTSGLLRYPVRFSCKIRSRSPRHENIVEALAQRNEPN</sequence>
<reference evidence="11" key="1">
    <citation type="journal article" date="2019" name="Environ. Microbiol.">
        <title>Fungal ecological strategies reflected in gene transcription - a case study of two litter decomposers.</title>
        <authorList>
            <person name="Barbi F."/>
            <person name="Kohler A."/>
            <person name="Barry K."/>
            <person name="Baskaran P."/>
            <person name="Daum C."/>
            <person name="Fauchery L."/>
            <person name="Ihrmark K."/>
            <person name="Kuo A."/>
            <person name="LaButti K."/>
            <person name="Lipzen A."/>
            <person name="Morin E."/>
            <person name="Grigoriev I.V."/>
            <person name="Henrissat B."/>
            <person name="Lindahl B."/>
            <person name="Martin F."/>
        </authorList>
    </citation>
    <scope>NUCLEOTIDE SEQUENCE</scope>
    <source>
        <strain evidence="11">JB14</strain>
    </source>
</reference>
<dbReference type="InterPro" id="IPR050364">
    <property type="entry name" value="Cytochrome_P450_fung"/>
</dbReference>
<protein>
    <submittedName>
        <fullName evidence="11">Cytochrome P450</fullName>
    </submittedName>
</protein>
<dbReference type="PANTHER" id="PTHR46300">
    <property type="entry name" value="P450, PUTATIVE (EUROFUNG)-RELATED-RELATED"/>
    <property type="match status" value="1"/>
</dbReference>
<dbReference type="InterPro" id="IPR002401">
    <property type="entry name" value="Cyt_P450_E_grp-I"/>
</dbReference>
<feature type="binding site" description="axial binding residue" evidence="9">
    <location>
        <position position="366"/>
    </location>
    <ligand>
        <name>heme</name>
        <dbReference type="ChEBI" id="CHEBI:30413"/>
    </ligand>
    <ligandPart>
        <name>Fe</name>
        <dbReference type="ChEBI" id="CHEBI:18248"/>
    </ligandPart>
</feature>
<keyword evidence="6 10" id="KW-0560">Oxidoreductase</keyword>
<dbReference type="SUPFAM" id="SSF48264">
    <property type="entry name" value="Cytochrome P450"/>
    <property type="match status" value="1"/>
</dbReference>
<evidence type="ECO:0000313" key="12">
    <source>
        <dbReference type="Proteomes" id="UP000799118"/>
    </source>
</evidence>
<dbReference type="Pfam" id="PF00067">
    <property type="entry name" value="p450"/>
    <property type="match status" value="1"/>
</dbReference>
<evidence type="ECO:0000256" key="7">
    <source>
        <dbReference type="ARBA" id="ARBA00023004"/>
    </source>
</evidence>
<comment type="similarity">
    <text evidence="3 10">Belongs to the cytochrome P450 family.</text>
</comment>
<evidence type="ECO:0000256" key="1">
    <source>
        <dbReference type="ARBA" id="ARBA00001971"/>
    </source>
</evidence>
<evidence type="ECO:0000256" key="9">
    <source>
        <dbReference type="PIRSR" id="PIRSR602401-1"/>
    </source>
</evidence>
<evidence type="ECO:0000256" key="2">
    <source>
        <dbReference type="ARBA" id="ARBA00005179"/>
    </source>
</evidence>
<dbReference type="InterPro" id="IPR017972">
    <property type="entry name" value="Cyt_P450_CS"/>
</dbReference>
<keyword evidence="5 9" id="KW-0479">Metal-binding</keyword>
<evidence type="ECO:0000256" key="5">
    <source>
        <dbReference type="ARBA" id="ARBA00022723"/>
    </source>
</evidence>
<comment type="cofactor">
    <cofactor evidence="1 9">
        <name>heme</name>
        <dbReference type="ChEBI" id="CHEBI:30413"/>
    </cofactor>
</comment>
<keyword evidence="8 10" id="KW-0503">Monooxygenase</keyword>
<dbReference type="GO" id="GO:0016705">
    <property type="term" value="F:oxidoreductase activity, acting on paired donors, with incorporation or reduction of molecular oxygen"/>
    <property type="evidence" value="ECO:0007669"/>
    <property type="project" value="InterPro"/>
</dbReference>
<dbReference type="GO" id="GO:0004497">
    <property type="term" value="F:monooxygenase activity"/>
    <property type="evidence" value="ECO:0007669"/>
    <property type="project" value="UniProtKB-KW"/>
</dbReference>
<dbReference type="CDD" id="cd11065">
    <property type="entry name" value="CYP64-like"/>
    <property type="match status" value="1"/>
</dbReference>
<evidence type="ECO:0000256" key="6">
    <source>
        <dbReference type="ARBA" id="ARBA00023002"/>
    </source>
</evidence>
<dbReference type="PROSITE" id="PS00086">
    <property type="entry name" value="CYTOCHROME_P450"/>
    <property type="match status" value="1"/>
</dbReference>
<accession>A0A6A4IE86</accession>
<dbReference type="GO" id="GO:0005506">
    <property type="term" value="F:iron ion binding"/>
    <property type="evidence" value="ECO:0007669"/>
    <property type="project" value="InterPro"/>
</dbReference>
<dbReference type="InterPro" id="IPR036396">
    <property type="entry name" value="Cyt_P450_sf"/>
</dbReference>
<evidence type="ECO:0000256" key="8">
    <source>
        <dbReference type="ARBA" id="ARBA00023033"/>
    </source>
</evidence>
<evidence type="ECO:0000256" key="10">
    <source>
        <dbReference type="RuleBase" id="RU000461"/>
    </source>
</evidence>
<evidence type="ECO:0000256" key="4">
    <source>
        <dbReference type="ARBA" id="ARBA00022617"/>
    </source>
</evidence>
<keyword evidence="12" id="KW-1185">Reference proteome</keyword>
<dbReference type="PRINTS" id="PR00385">
    <property type="entry name" value="P450"/>
</dbReference>
<organism evidence="11 12">
    <name type="scientific">Gymnopus androsaceus JB14</name>
    <dbReference type="NCBI Taxonomy" id="1447944"/>
    <lineage>
        <taxon>Eukaryota</taxon>
        <taxon>Fungi</taxon>
        <taxon>Dikarya</taxon>
        <taxon>Basidiomycota</taxon>
        <taxon>Agaricomycotina</taxon>
        <taxon>Agaricomycetes</taxon>
        <taxon>Agaricomycetidae</taxon>
        <taxon>Agaricales</taxon>
        <taxon>Marasmiineae</taxon>
        <taxon>Omphalotaceae</taxon>
        <taxon>Gymnopus</taxon>
    </lineage>
</organism>
<keyword evidence="4 9" id="KW-0349">Heme</keyword>
<proteinExistence type="inferred from homology"/>
<comment type="pathway">
    <text evidence="2">Secondary metabolite biosynthesis.</text>
</comment>
<dbReference type="AlphaFoldDB" id="A0A6A4IE86"/>
<evidence type="ECO:0000313" key="11">
    <source>
        <dbReference type="EMBL" id="KAE9408033.1"/>
    </source>
</evidence>